<evidence type="ECO:0000313" key="2">
    <source>
        <dbReference type="Proteomes" id="UP001604277"/>
    </source>
</evidence>
<name>A0ABD1TCG8_9LAMI</name>
<dbReference type="EMBL" id="JBFOLJ010000009">
    <property type="protein sequence ID" value="KAL2510399.1"/>
    <property type="molecule type" value="Genomic_DNA"/>
</dbReference>
<reference evidence="2" key="1">
    <citation type="submission" date="2024-07" db="EMBL/GenBank/DDBJ databases">
        <title>Two chromosome-level genome assemblies of Korean endemic species Abeliophyllum distichum and Forsythia ovata (Oleaceae).</title>
        <authorList>
            <person name="Jang H."/>
        </authorList>
    </citation>
    <scope>NUCLEOTIDE SEQUENCE [LARGE SCALE GENOMIC DNA]</scope>
</reference>
<keyword evidence="2" id="KW-1185">Reference proteome</keyword>
<gene>
    <name evidence="1" type="ORF">Fot_34046</name>
</gene>
<comment type="caution">
    <text evidence="1">The sequence shown here is derived from an EMBL/GenBank/DDBJ whole genome shotgun (WGS) entry which is preliminary data.</text>
</comment>
<organism evidence="1 2">
    <name type="scientific">Forsythia ovata</name>
    <dbReference type="NCBI Taxonomy" id="205694"/>
    <lineage>
        <taxon>Eukaryota</taxon>
        <taxon>Viridiplantae</taxon>
        <taxon>Streptophyta</taxon>
        <taxon>Embryophyta</taxon>
        <taxon>Tracheophyta</taxon>
        <taxon>Spermatophyta</taxon>
        <taxon>Magnoliopsida</taxon>
        <taxon>eudicotyledons</taxon>
        <taxon>Gunneridae</taxon>
        <taxon>Pentapetalae</taxon>
        <taxon>asterids</taxon>
        <taxon>lamiids</taxon>
        <taxon>Lamiales</taxon>
        <taxon>Oleaceae</taxon>
        <taxon>Forsythieae</taxon>
        <taxon>Forsythia</taxon>
    </lineage>
</organism>
<sequence>MLKEMPKTFNIAQIRKYLATELYVYAKKKQVENYDTDNDWKKQREIRYYNLEEIRFYYEFGFHQKWLIAAVVKKGSIGYPQLLRPTTPLLGYQIQDFHSN</sequence>
<dbReference type="Proteomes" id="UP001604277">
    <property type="component" value="Unassembled WGS sequence"/>
</dbReference>
<accession>A0ABD1TCG8</accession>
<evidence type="ECO:0000313" key="1">
    <source>
        <dbReference type="EMBL" id="KAL2510399.1"/>
    </source>
</evidence>
<proteinExistence type="predicted"/>
<protein>
    <submittedName>
        <fullName evidence="1">Uncharacterized protein</fullName>
    </submittedName>
</protein>
<dbReference type="AlphaFoldDB" id="A0ABD1TCG8"/>